<feature type="transmembrane region" description="Helical" evidence="2">
    <location>
        <begin position="67"/>
        <end position="88"/>
    </location>
</feature>
<reference evidence="4 5" key="1">
    <citation type="journal article" date="2019" name="Emerg. Microbes Infect.">
        <title>Comprehensive subspecies identification of 175 nontuberculous mycobacteria species based on 7547 genomic profiles.</title>
        <authorList>
            <person name="Matsumoto Y."/>
            <person name="Kinjo T."/>
            <person name="Motooka D."/>
            <person name="Nabeya D."/>
            <person name="Jung N."/>
            <person name="Uechi K."/>
            <person name="Horii T."/>
            <person name="Iida T."/>
            <person name="Fujita J."/>
            <person name="Nakamura S."/>
        </authorList>
    </citation>
    <scope>NUCLEOTIDE SEQUENCE [LARGE SCALE GENOMIC DNA]</scope>
    <source>
        <strain evidence="4 5">JCM 12603</strain>
    </source>
</reference>
<dbReference type="KEGG" id="mpof:MPOR_46950"/>
<keyword evidence="5" id="KW-1185">Reference proteome</keyword>
<feature type="compositionally biased region" description="Basic and acidic residues" evidence="1">
    <location>
        <begin position="374"/>
        <end position="385"/>
    </location>
</feature>
<accession>A0A6N4VGV5</accession>
<dbReference type="Pfam" id="PF20177">
    <property type="entry name" value="DUF6542"/>
    <property type="match status" value="1"/>
</dbReference>
<feature type="transmembrane region" description="Helical" evidence="2">
    <location>
        <begin position="43"/>
        <end position="61"/>
    </location>
</feature>
<keyword evidence="2" id="KW-1133">Transmembrane helix</keyword>
<dbReference type="EMBL" id="AP022570">
    <property type="protein sequence ID" value="BBX53669.1"/>
    <property type="molecule type" value="Genomic_DNA"/>
</dbReference>
<organism evidence="4 5">
    <name type="scientific">Mycolicibacterium poriferae</name>
    <dbReference type="NCBI Taxonomy" id="39694"/>
    <lineage>
        <taxon>Bacteria</taxon>
        <taxon>Bacillati</taxon>
        <taxon>Actinomycetota</taxon>
        <taxon>Actinomycetes</taxon>
        <taxon>Mycobacteriales</taxon>
        <taxon>Mycobacteriaceae</taxon>
        <taxon>Mycolicibacterium</taxon>
    </lineage>
</organism>
<name>A0A6N4VGV5_9MYCO</name>
<evidence type="ECO:0000313" key="4">
    <source>
        <dbReference type="EMBL" id="BBX53669.1"/>
    </source>
</evidence>
<evidence type="ECO:0000313" key="5">
    <source>
        <dbReference type="Proteomes" id="UP000466785"/>
    </source>
</evidence>
<keyword evidence="2" id="KW-0812">Transmembrane</keyword>
<evidence type="ECO:0000256" key="1">
    <source>
        <dbReference type="SAM" id="MobiDB-lite"/>
    </source>
</evidence>
<evidence type="ECO:0000259" key="3">
    <source>
        <dbReference type="Pfam" id="PF20177"/>
    </source>
</evidence>
<protein>
    <recommendedName>
        <fullName evidence="3">DUF6542 domain-containing protein</fullName>
    </recommendedName>
</protein>
<feature type="region of interest" description="Disordered" evidence="1">
    <location>
        <begin position="185"/>
        <end position="385"/>
    </location>
</feature>
<feature type="compositionally biased region" description="Basic and acidic residues" evidence="1">
    <location>
        <begin position="322"/>
        <end position="341"/>
    </location>
</feature>
<proteinExistence type="predicted"/>
<dbReference type="InterPro" id="IPR046672">
    <property type="entry name" value="DUF6542"/>
</dbReference>
<feature type="compositionally biased region" description="Low complexity" evidence="1">
    <location>
        <begin position="211"/>
        <end position="220"/>
    </location>
</feature>
<sequence length="385" mass="42636">MAADNRSAHPNIPGVPWWGAVLIAVVASAAGFAVDAGSGNGELTAVFATLFVLGCLAAVLAVRRNGLFTAVIQPPLILFVVVPGAYFLMHRDSIEGLKDILINCGYPLIERFPLMFFTSAAVLLIGLARWHLGQASGQPTGQSASRDDTGTASRPARGATAKAGRLPAMVAAVFGGRSAATATAAKAATTAKATGDEAPPRRRRQQDRRSASAQRSASRSARGDRQRSKPAARRPRPDETDIIEQVATDRPRRRRPRPEDAPPPDQRRRTRSTSAREPRRAAPDNDRRVPYDRAERADRERPPQRRSRYNGYEGYETFGGYDRYDRYDRPDLGYEPRREPPQQRGNGTHHPVSRVRYRGAEDADERVEHRRRARGNDADRWEYDI</sequence>
<dbReference type="AlphaFoldDB" id="A0A6N4VGV5"/>
<feature type="compositionally biased region" description="Basic and acidic residues" evidence="1">
    <location>
        <begin position="274"/>
        <end position="303"/>
    </location>
</feature>
<feature type="domain" description="DUF6542" evidence="3">
    <location>
        <begin position="14"/>
        <end position="132"/>
    </location>
</feature>
<evidence type="ECO:0000256" key="2">
    <source>
        <dbReference type="SAM" id="Phobius"/>
    </source>
</evidence>
<keyword evidence="2" id="KW-0472">Membrane</keyword>
<gene>
    <name evidence="4" type="ORF">MPOR_46950</name>
</gene>
<feature type="region of interest" description="Disordered" evidence="1">
    <location>
        <begin position="136"/>
        <end position="162"/>
    </location>
</feature>
<dbReference type="Proteomes" id="UP000466785">
    <property type="component" value="Chromosome"/>
</dbReference>
<feature type="transmembrane region" description="Helical" evidence="2">
    <location>
        <begin position="15"/>
        <end position="36"/>
    </location>
</feature>